<reference evidence="1 2" key="1">
    <citation type="submission" date="2020-09" db="EMBL/GenBank/DDBJ databases">
        <title>De no assembly of potato wild relative species, Solanum commersonii.</title>
        <authorList>
            <person name="Cho K."/>
        </authorList>
    </citation>
    <scope>NUCLEOTIDE SEQUENCE [LARGE SCALE GENOMIC DNA]</scope>
    <source>
        <strain evidence="1">LZ3.2</strain>
        <tissue evidence="1">Leaf</tissue>
    </source>
</reference>
<dbReference type="AlphaFoldDB" id="A0A9J5YXT9"/>
<organism evidence="1 2">
    <name type="scientific">Solanum commersonii</name>
    <name type="common">Commerson's wild potato</name>
    <name type="synonym">Commerson's nightshade</name>
    <dbReference type="NCBI Taxonomy" id="4109"/>
    <lineage>
        <taxon>Eukaryota</taxon>
        <taxon>Viridiplantae</taxon>
        <taxon>Streptophyta</taxon>
        <taxon>Embryophyta</taxon>
        <taxon>Tracheophyta</taxon>
        <taxon>Spermatophyta</taxon>
        <taxon>Magnoliopsida</taxon>
        <taxon>eudicotyledons</taxon>
        <taxon>Gunneridae</taxon>
        <taxon>Pentapetalae</taxon>
        <taxon>asterids</taxon>
        <taxon>lamiids</taxon>
        <taxon>Solanales</taxon>
        <taxon>Solanaceae</taxon>
        <taxon>Solanoideae</taxon>
        <taxon>Solaneae</taxon>
        <taxon>Solanum</taxon>
    </lineage>
</organism>
<keyword evidence="2" id="KW-1185">Reference proteome</keyword>
<dbReference type="OrthoDB" id="1243493at2759"/>
<evidence type="ECO:0000313" key="1">
    <source>
        <dbReference type="EMBL" id="KAG5604551.1"/>
    </source>
</evidence>
<dbReference type="Proteomes" id="UP000824120">
    <property type="component" value="Chromosome 5"/>
</dbReference>
<proteinExistence type="predicted"/>
<name>A0A9J5YXT9_SOLCO</name>
<accession>A0A9J5YXT9</accession>
<protein>
    <submittedName>
        <fullName evidence="1">Uncharacterized protein</fullName>
    </submittedName>
</protein>
<evidence type="ECO:0000313" key="2">
    <source>
        <dbReference type="Proteomes" id="UP000824120"/>
    </source>
</evidence>
<comment type="caution">
    <text evidence="1">The sequence shown here is derived from an EMBL/GenBank/DDBJ whole genome shotgun (WGS) entry which is preliminary data.</text>
</comment>
<sequence>MGEGDRTSIIKMMRILRGNEKISGQLINKAKSAFYLHDETPLIMAIRLRKLSGIRQGNFPFIDLGCLVFYGRKNKTHFKDLVRKVARRVLIMAD</sequence>
<dbReference type="EMBL" id="JACXVP010000005">
    <property type="protein sequence ID" value="KAG5604551.1"/>
    <property type="molecule type" value="Genomic_DNA"/>
</dbReference>
<gene>
    <name evidence="1" type="ORF">H5410_026043</name>
</gene>